<comment type="caution">
    <text evidence="1">The sequence shown here is derived from an EMBL/GenBank/DDBJ whole genome shotgun (WGS) entry which is preliminary data.</text>
</comment>
<gene>
    <name evidence="1" type="ORF">CPB84DRAFT_1878713</name>
</gene>
<evidence type="ECO:0000313" key="2">
    <source>
        <dbReference type="Proteomes" id="UP000724874"/>
    </source>
</evidence>
<proteinExistence type="predicted"/>
<keyword evidence="2" id="KW-1185">Reference proteome</keyword>
<evidence type="ECO:0000313" key="1">
    <source>
        <dbReference type="EMBL" id="KAF8907074.1"/>
    </source>
</evidence>
<dbReference type="EMBL" id="JADNYJ010000016">
    <property type="protein sequence ID" value="KAF8907074.1"/>
    <property type="molecule type" value="Genomic_DNA"/>
</dbReference>
<name>A0A9P5NWX5_GYMJU</name>
<organism evidence="1 2">
    <name type="scientific">Gymnopilus junonius</name>
    <name type="common">Spectacular rustgill mushroom</name>
    <name type="synonym">Gymnopilus spectabilis subsp. junonius</name>
    <dbReference type="NCBI Taxonomy" id="109634"/>
    <lineage>
        <taxon>Eukaryota</taxon>
        <taxon>Fungi</taxon>
        <taxon>Dikarya</taxon>
        <taxon>Basidiomycota</taxon>
        <taxon>Agaricomycotina</taxon>
        <taxon>Agaricomycetes</taxon>
        <taxon>Agaricomycetidae</taxon>
        <taxon>Agaricales</taxon>
        <taxon>Agaricineae</taxon>
        <taxon>Hymenogastraceae</taxon>
        <taxon>Gymnopilus</taxon>
    </lineage>
</organism>
<dbReference type="AlphaFoldDB" id="A0A9P5NWX5"/>
<dbReference type="Proteomes" id="UP000724874">
    <property type="component" value="Unassembled WGS sequence"/>
</dbReference>
<protein>
    <submittedName>
        <fullName evidence="1">Uncharacterized protein</fullName>
    </submittedName>
</protein>
<reference evidence="1" key="1">
    <citation type="submission" date="2020-11" db="EMBL/GenBank/DDBJ databases">
        <authorList>
            <consortium name="DOE Joint Genome Institute"/>
            <person name="Ahrendt S."/>
            <person name="Riley R."/>
            <person name="Andreopoulos W."/>
            <person name="LaButti K."/>
            <person name="Pangilinan J."/>
            <person name="Ruiz-duenas F.J."/>
            <person name="Barrasa J.M."/>
            <person name="Sanchez-Garcia M."/>
            <person name="Camarero S."/>
            <person name="Miyauchi S."/>
            <person name="Serrano A."/>
            <person name="Linde D."/>
            <person name="Babiker R."/>
            <person name="Drula E."/>
            <person name="Ayuso-Fernandez I."/>
            <person name="Pacheco R."/>
            <person name="Padilla G."/>
            <person name="Ferreira P."/>
            <person name="Barriuso J."/>
            <person name="Kellner H."/>
            <person name="Castanera R."/>
            <person name="Alfaro M."/>
            <person name="Ramirez L."/>
            <person name="Pisabarro A.G."/>
            <person name="Kuo A."/>
            <person name="Tritt A."/>
            <person name="Lipzen A."/>
            <person name="He G."/>
            <person name="Yan M."/>
            <person name="Ng V."/>
            <person name="Cullen D."/>
            <person name="Martin F."/>
            <person name="Rosso M.-N."/>
            <person name="Henrissat B."/>
            <person name="Hibbett D."/>
            <person name="Martinez A.T."/>
            <person name="Grigoriev I.V."/>
        </authorList>
    </citation>
    <scope>NUCLEOTIDE SEQUENCE</scope>
    <source>
        <strain evidence="1">AH 44721</strain>
    </source>
</reference>
<accession>A0A9P5NWX5</accession>
<sequence>MAHAPVGVLVAFTSTNLPFHCNADCPPDSQYIAKSFTMSDISILNNQMYLAIFCSNFPQFWKGANELHAPSCLSAMSFPNLSNHPVIDQDSRDLDPHIAAEVAITVQLADVQGFQEHQIRIRTRRHFGVTFPLSSELVKPTSEGAEKT</sequence>